<dbReference type="GO" id="GO:0009887">
    <property type="term" value="P:animal organ morphogenesis"/>
    <property type="evidence" value="ECO:0007669"/>
    <property type="project" value="TreeGrafter"/>
</dbReference>
<feature type="chain" id="PRO_5037516743" evidence="6">
    <location>
        <begin position="25"/>
        <end position="260"/>
    </location>
</feature>
<feature type="compositionally biased region" description="Low complexity" evidence="5">
    <location>
        <begin position="21"/>
        <end position="32"/>
    </location>
</feature>
<dbReference type="PANTHER" id="PTHR15283:SF4">
    <property type="entry name" value="BURSICON"/>
    <property type="match status" value="1"/>
</dbReference>
<evidence type="ECO:0000256" key="3">
    <source>
        <dbReference type="ARBA" id="ARBA00022729"/>
    </source>
</evidence>
<evidence type="ECO:0000256" key="2">
    <source>
        <dbReference type="ARBA" id="ARBA00022525"/>
    </source>
</evidence>
<dbReference type="InterPro" id="IPR004133">
    <property type="entry name" value="DAN_dom"/>
</dbReference>
<organism evidence="8 9">
    <name type="scientific">Globodera rostochiensis</name>
    <name type="common">Golden nematode worm</name>
    <name type="synonym">Heterodera rostochiensis</name>
    <dbReference type="NCBI Taxonomy" id="31243"/>
    <lineage>
        <taxon>Eukaryota</taxon>
        <taxon>Metazoa</taxon>
        <taxon>Ecdysozoa</taxon>
        <taxon>Nematoda</taxon>
        <taxon>Chromadorea</taxon>
        <taxon>Rhabditida</taxon>
        <taxon>Tylenchina</taxon>
        <taxon>Tylenchomorpha</taxon>
        <taxon>Tylenchoidea</taxon>
        <taxon>Heteroderidae</taxon>
        <taxon>Heteroderinae</taxon>
        <taxon>Globodera</taxon>
    </lineage>
</organism>
<name>A0A914HIP4_GLORO</name>
<protein>
    <submittedName>
        <fullName evidence="9">Bursicon</fullName>
    </submittedName>
</protein>
<comment type="subcellular location">
    <subcellularLocation>
        <location evidence="1">Secreted</location>
    </subcellularLocation>
</comment>
<keyword evidence="2" id="KW-0964">Secreted</keyword>
<dbReference type="SMART" id="SM00041">
    <property type="entry name" value="CT"/>
    <property type="match status" value="1"/>
</dbReference>
<dbReference type="GO" id="GO:0005615">
    <property type="term" value="C:extracellular space"/>
    <property type="evidence" value="ECO:0007669"/>
    <property type="project" value="TreeGrafter"/>
</dbReference>
<sequence>MIAKFVAITVFVALFLLSPNRSTARPSSTSTARETDTKEHDGGEAREEPPHEGGRLRERELFRDTFLRLNPNPRGETDEEVAHNQQANGVGGPQRHQRVNVEAAEAAEAGRPLRDGDTLLALTSADTLMDTAQVNNCRGDLFKHKVRMSGCRPLTIVNRFCHGSCASFYIPRLRSKKLKATFQSCAACVPTETDLVTVQLDCPGRAEGALNRTLVRVKRCACRNIALEGEEGREDEGDEEATNDRNRWTQTLEGTDGARQ</sequence>
<feature type="compositionally biased region" description="Basic and acidic residues" evidence="5">
    <location>
        <begin position="33"/>
        <end position="66"/>
    </location>
</feature>
<dbReference type="WBParaSite" id="Gr19_v10_g17529.t1">
    <property type="protein sequence ID" value="Gr19_v10_g17529.t1"/>
    <property type="gene ID" value="Gr19_v10_g17529"/>
</dbReference>
<dbReference type="GO" id="GO:0036122">
    <property type="term" value="F:BMP binding"/>
    <property type="evidence" value="ECO:0007669"/>
    <property type="project" value="TreeGrafter"/>
</dbReference>
<evidence type="ECO:0000313" key="9">
    <source>
        <dbReference type="WBParaSite" id="Gr19_v10_g17529.t1"/>
    </source>
</evidence>
<dbReference type="InterPro" id="IPR029034">
    <property type="entry name" value="Cystine-knot_cytokine"/>
</dbReference>
<feature type="compositionally biased region" description="Acidic residues" evidence="5">
    <location>
        <begin position="230"/>
        <end position="241"/>
    </location>
</feature>
<keyword evidence="3 6" id="KW-0732">Signal</keyword>
<reference evidence="9" key="1">
    <citation type="submission" date="2022-11" db="UniProtKB">
        <authorList>
            <consortium name="WormBaseParasite"/>
        </authorList>
    </citation>
    <scope>IDENTIFICATION</scope>
</reference>
<feature type="region of interest" description="Disordered" evidence="5">
    <location>
        <begin position="230"/>
        <end position="260"/>
    </location>
</feature>
<accession>A0A914HIP4</accession>
<feature type="region of interest" description="Disordered" evidence="5">
    <location>
        <begin position="21"/>
        <end position="97"/>
    </location>
</feature>
<dbReference type="AlphaFoldDB" id="A0A914HIP4"/>
<proteinExistence type="predicted"/>
<evidence type="ECO:0000313" key="8">
    <source>
        <dbReference type="Proteomes" id="UP000887572"/>
    </source>
</evidence>
<dbReference type="GO" id="GO:0038098">
    <property type="term" value="P:sequestering of BMP from receptor via BMP binding"/>
    <property type="evidence" value="ECO:0007669"/>
    <property type="project" value="TreeGrafter"/>
</dbReference>
<evidence type="ECO:0000256" key="5">
    <source>
        <dbReference type="SAM" id="MobiDB-lite"/>
    </source>
</evidence>
<keyword evidence="8" id="KW-1185">Reference proteome</keyword>
<dbReference type="Pfam" id="PF03045">
    <property type="entry name" value="DAN"/>
    <property type="match status" value="1"/>
</dbReference>
<dbReference type="GO" id="GO:0048018">
    <property type="term" value="F:receptor ligand activity"/>
    <property type="evidence" value="ECO:0007669"/>
    <property type="project" value="TreeGrafter"/>
</dbReference>
<dbReference type="InterPro" id="IPR006207">
    <property type="entry name" value="Cys_knot_C"/>
</dbReference>
<evidence type="ECO:0000259" key="7">
    <source>
        <dbReference type="SMART" id="SM00041"/>
    </source>
</evidence>
<dbReference type="Proteomes" id="UP000887572">
    <property type="component" value="Unplaced"/>
</dbReference>
<evidence type="ECO:0000256" key="1">
    <source>
        <dbReference type="ARBA" id="ARBA00004613"/>
    </source>
</evidence>
<evidence type="ECO:0000256" key="4">
    <source>
        <dbReference type="ARBA" id="ARBA00023157"/>
    </source>
</evidence>
<keyword evidence="4" id="KW-1015">Disulfide bond</keyword>
<dbReference type="Gene3D" id="2.10.90.10">
    <property type="entry name" value="Cystine-knot cytokines"/>
    <property type="match status" value="1"/>
</dbReference>
<feature type="signal peptide" evidence="6">
    <location>
        <begin position="1"/>
        <end position="24"/>
    </location>
</feature>
<evidence type="ECO:0000256" key="6">
    <source>
        <dbReference type="SAM" id="SignalP"/>
    </source>
</evidence>
<dbReference type="PANTHER" id="PTHR15283">
    <property type="entry name" value="GREMLIN 1"/>
    <property type="match status" value="1"/>
</dbReference>
<feature type="domain" description="CTCK" evidence="7">
    <location>
        <begin position="139"/>
        <end position="227"/>
    </location>
</feature>